<reference evidence="5" key="1">
    <citation type="submission" date="2023-02" db="EMBL/GenBank/DDBJ databases">
        <title>Kitasatospora phosalacinea NBRC 14627.</title>
        <authorList>
            <person name="Ichikawa N."/>
            <person name="Sato H."/>
            <person name="Tonouchi N."/>
        </authorList>
    </citation>
    <scope>NUCLEOTIDE SEQUENCE</scope>
    <source>
        <strain evidence="5">NBRC 14627</strain>
    </source>
</reference>
<dbReference type="Pfam" id="PF02113">
    <property type="entry name" value="Peptidase_S13"/>
    <property type="match status" value="1"/>
</dbReference>
<feature type="region of interest" description="Disordered" evidence="3">
    <location>
        <begin position="501"/>
        <end position="531"/>
    </location>
</feature>
<dbReference type="SUPFAM" id="SSF56601">
    <property type="entry name" value="beta-lactamase/transpeptidase-like"/>
    <property type="match status" value="1"/>
</dbReference>
<dbReference type="Gene3D" id="3.50.80.20">
    <property type="entry name" value="D-Ala-D-Ala carboxypeptidase C, peptidase S13"/>
    <property type="match status" value="1"/>
</dbReference>
<evidence type="ECO:0000313" key="5">
    <source>
        <dbReference type="EMBL" id="GLW73906.1"/>
    </source>
</evidence>
<feature type="chain" id="PRO_5040764437" evidence="4">
    <location>
        <begin position="38"/>
        <end position="531"/>
    </location>
</feature>
<evidence type="ECO:0000313" key="6">
    <source>
        <dbReference type="Proteomes" id="UP001165041"/>
    </source>
</evidence>
<evidence type="ECO:0000256" key="1">
    <source>
        <dbReference type="ARBA" id="ARBA00006096"/>
    </source>
</evidence>
<dbReference type="AlphaFoldDB" id="A0A9W6V3Q6"/>
<dbReference type="GO" id="GO:0004185">
    <property type="term" value="F:serine-type carboxypeptidase activity"/>
    <property type="evidence" value="ECO:0007669"/>
    <property type="project" value="InterPro"/>
</dbReference>
<comment type="similarity">
    <text evidence="1">Belongs to the peptidase S13 family.</text>
</comment>
<name>A0A9W6V3Q6_9ACTN</name>
<gene>
    <name evidence="5" type="primary">dacC</name>
    <name evidence="5" type="ORF">Kpho02_62040</name>
</gene>
<dbReference type="InterPro" id="IPR006311">
    <property type="entry name" value="TAT_signal"/>
</dbReference>
<dbReference type="PROSITE" id="PS51318">
    <property type="entry name" value="TAT"/>
    <property type="match status" value="1"/>
</dbReference>
<dbReference type="GO" id="GO:0000270">
    <property type="term" value="P:peptidoglycan metabolic process"/>
    <property type="evidence" value="ECO:0007669"/>
    <property type="project" value="TreeGrafter"/>
</dbReference>
<sequence>MRLLPRRRLALPTAAALTAALLAVLAPGGSAPPPASAATTSALTADLDRLLTDPRLAGATAAVEVVDAESGEVLYAHDSRHLVLPASTMKLVTSAAALDVLGADHRFGTDVLATGRSDAGVLRGDLVLRGGGDPSLLAQDLDALARQVADSGVRLVTGSLAYDASRYDDVPLGSGWAWDDEPYYYSPQISALTVASDTDYDLGTLQVTLTPGAPGQAAAVQVVPADTGVRITGSVTTGQAGSGYSVDVTRRHGTGEVVLSGSLPADGGPDDEWVTVDDPAQATARVFAAALARHGVRVLGGDPVAAPTPAGARQVAHHDSAPLGDLLVPFLKLSNNGIAEHLVKEMGRVGAGDGSWPAGLARIADFLHRNGLDPTPGRQADGSGLSRYDLVTADRYTALLAYARTRPWFATWYEALPVAGDPDRMVGGTLANRMRGTAAAGNVHAKTGSMSGVNTLAGYVTSPEGRKLVFAVLVNDFAGAGPRPVIDQIAVRLAAGPAPAEQLRAQVERGSAEQPDEPAAPSTGGHRRSWD</sequence>
<keyword evidence="4" id="KW-0732">Signal</keyword>
<comment type="caution">
    <text evidence="5">The sequence shown here is derived from an EMBL/GenBank/DDBJ whole genome shotgun (WGS) entry which is preliminary data.</text>
</comment>
<dbReference type="Gene3D" id="3.40.710.10">
    <property type="entry name" value="DD-peptidase/beta-lactamase superfamily"/>
    <property type="match status" value="2"/>
</dbReference>
<dbReference type="RefSeq" id="WP_285739526.1">
    <property type="nucleotide sequence ID" value="NZ_BSSA01000029.1"/>
</dbReference>
<keyword evidence="2" id="KW-0378">Hydrolase</keyword>
<keyword evidence="5" id="KW-0121">Carboxypeptidase</keyword>
<organism evidence="5 6">
    <name type="scientific">Kitasatospora phosalacinea</name>
    <dbReference type="NCBI Taxonomy" id="2065"/>
    <lineage>
        <taxon>Bacteria</taxon>
        <taxon>Bacillati</taxon>
        <taxon>Actinomycetota</taxon>
        <taxon>Actinomycetes</taxon>
        <taxon>Kitasatosporales</taxon>
        <taxon>Streptomycetaceae</taxon>
        <taxon>Kitasatospora</taxon>
    </lineage>
</organism>
<dbReference type="PANTHER" id="PTHR30023">
    <property type="entry name" value="D-ALANYL-D-ALANINE CARBOXYPEPTIDASE"/>
    <property type="match status" value="1"/>
</dbReference>
<dbReference type="Proteomes" id="UP001165041">
    <property type="component" value="Unassembled WGS sequence"/>
</dbReference>
<dbReference type="PRINTS" id="PR00922">
    <property type="entry name" value="DADACBPTASE3"/>
</dbReference>
<dbReference type="NCBIfam" id="TIGR00666">
    <property type="entry name" value="PBP4"/>
    <property type="match status" value="1"/>
</dbReference>
<keyword evidence="5" id="KW-0645">Protease</keyword>
<accession>A0A9W6V3Q6</accession>
<dbReference type="EMBL" id="BSSA01000029">
    <property type="protein sequence ID" value="GLW73906.1"/>
    <property type="molecule type" value="Genomic_DNA"/>
</dbReference>
<proteinExistence type="inferred from homology"/>
<evidence type="ECO:0000256" key="3">
    <source>
        <dbReference type="SAM" id="MobiDB-lite"/>
    </source>
</evidence>
<protein>
    <submittedName>
        <fullName evidence="5">D-alanyl-D-alanine carboxypeptidase DacC</fullName>
    </submittedName>
</protein>
<evidence type="ECO:0000256" key="2">
    <source>
        <dbReference type="ARBA" id="ARBA00022801"/>
    </source>
</evidence>
<evidence type="ECO:0000256" key="4">
    <source>
        <dbReference type="SAM" id="SignalP"/>
    </source>
</evidence>
<feature type="signal peptide" evidence="4">
    <location>
        <begin position="1"/>
        <end position="37"/>
    </location>
</feature>
<dbReference type="InterPro" id="IPR012338">
    <property type="entry name" value="Beta-lactam/transpept-like"/>
</dbReference>
<dbReference type="PANTHER" id="PTHR30023:SF0">
    <property type="entry name" value="PENICILLIN-SENSITIVE CARBOXYPEPTIDASE A"/>
    <property type="match status" value="1"/>
</dbReference>
<dbReference type="InterPro" id="IPR000667">
    <property type="entry name" value="Peptidase_S13"/>
</dbReference>
<dbReference type="GO" id="GO:0006508">
    <property type="term" value="P:proteolysis"/>
    <property type="evidence" value="ECO:0007669"/>
    <property type="project" value="InterPro"/>
</dbReference>